<comment type="caution">
    <text evidence="3">The sequence shown here is derived from an EMBL/GenBank/DDBJ whole genome shotgun (WGS) entry which is preliminary data.</text>
</comment>
<organism evidence="3 4">
    <name type="scientific">Pseudoxanthomonas japonensis</name>
    <dbReference type="NCBI Taxonomy" id="69284"/>
    <lineage>
        <taxon>Bacteria</taxon>
        <taxon>Pseudomonadati</taxon>
        <taxon>Pseudomonadota</taxon>
        <taxon>Gammaproteobacteria</taxon>
        <taxon>Lysobacterales</taxon>
        <taxon>Lysobacteraceae</taxon>
        <taxon>Pseudoxanthomonas</taxon>
    </lineage>
</organism>
<accession>A0ABQ6ZHR9</accession>
<sequence>MQPDTAGPGSRPEPKDLQFRAKDEDTRRVAQLRRRWRWLACVQVLVIVSVTGWVLFTQHHPGLDMSASMYLLCLLAMAAGGIRMGVTAFRDIDDDLHLQRGTVANAEYLQLAPLAGLVGWAAGLVPFWRYLHGWEPGKAALLVTNPFGLYLLTLGVSLLAMPLIVSPLVDMIDSLRSDDHAHDR</sequence>
<protein>
    <recommendedName>
        <fullName evidence="5">TRAP-type C4-dicarboxylate transport system, small permease component</fullName>
    </recommendedName>
</protein>
<feature type="transmembrane region" description="Helical" evidence="2">
    <location>
        <begin position="36"/>
        <end position="56"/>
    </location>
</feature>
<keyword evidence="2" id="KW-0812">Transmembrane</keyword>
<feature type="transmembrane region" description="Helical" evidence="2">
    <location>
        <begin position="148"/>
        <end position="169"/>
    </location>
</feature>
<keyword evidence="2" id="KW-0472">Membrane</keyword>
<evidence type="ECO:0000313" key="3">
    <source>
        <dbReference type="EMBL" id="KAF1725485.1"/>
    </source>
</evidence>
<dbReference type="RefSeq" id="WP_162337470.1">
    <property type="nucleotide sequence ID" value="NZ_JBHSRQ010000015.1"/>
</dbReference>
<feature type="transmembrane region" description="Helical" evidence="2">
    <location>
        <begin position="68"/>
        <end position="89"/>
    </location>
</feature>
<keyword evidence="2" id="KW-1133">Transmembrane helix</keyword>
<evidence type="ECO:0000256" key="2">
    <source>
        <dbReference type="SAM" id="Phobius"/>
    </source>
</evidence>
<feature type="region of interest" description="Disordered" evidence="1">
    <location>
        <begin position="1"/>
        <end position="22"/>
    </location>
</feature>
<reference evidence="3 4" key="1">
    <citation type="submission" date="2017-10" db="EMBL/GenBank/DDBJ databases">
        <title>Whole genome sequencing of members of genus Pseudoxanthomonas.</title>
        <authorList>
            <person name="Kumar S."/>
            <person name="Bansal K."/>
            <person name="Kaur A."/>
            <person name="Patil P."/>
            <person name="Sharma S."/>
            <person name="Patil P.B."/>
        </authorList>
    </citation>
    <scope>NUCLEOTIDE SEQUENCE [LARGE SCALE GENOMIC DNA]</scope>
    <source>
        <strain evidence="3 4">DSM 17109</strain>
    </source>
</reference>
<name>A0ABQ6ZHR9_9GAMM</name>
<evidence type="ECO:0008006" key="5">
    <source>
        <dbReference type="Google" id="ProtNLM"/>
    </source>
</evidence>
<gene>
    <name evidence="3" type="ORF">CSC78_08450</name>
</gene>
<dbReference type="Proteomes" id="UP000781710">
    <property type="component" value="Unassembled WGS sequence"/>
</dbReference>
<proteinExistence type="predicted"/>
<evidence type="ECO:0000256" key="1">
    <source>
        <dbReference type="SAM" id="MobiDB-lite"/>
    </source>
</evidence>
<keyword evidence="4" id="KW-1185">Reference proteome</keyword>
<feature type="transmembrane region" description="Helical" evidence="2">
    <location>
        <begin position="109"/>
        <end position="128"/>
    </location>
</feature>
<evidence type="ECO:0000313" key="4">
    <source>
        <dbReference type="Proteomes" id="UP000781710"/>
    </source>
</evidence>
<dbReference type="EMBL" id="PDWW01000009">
    <property type="protein sequence ID" value="KAF1725485.1"/>
    <property type="molecule type" value="Genomic_DNA"/>
</dbReference>
<feature type="compositionally biased region" description="Basic and acidic residues" evidence="1">
    <location>
        <begin position="12"/>
        <end position="22"/>
    </location>
</feature>